<dbReference type="InterPro" id="IPR015679">
    <property type="entry name" value="PLipase_D_fam"/>
</dbReference>
<reference evidence="3 4" key="1">
    <citation type="submission" date="2021-05" db="EMBL/GenBank/DDBJ databases">
        <title>Genome Assembly of Synthetic Allotetraploid Brassica napus Reveals Homoeologous Exchanges between Subgenomes.</title>
        <authorList>
            <person name="Davis J.T."/>
        </authorList>
    </citation>
    <scope>NUCLEOTIDE SEQUENCE [LARGE SCALE GENOMIC DNA]</scope>
    <source>
        <strain evidence="4">cv. Da-Ae</strain>
        <tissue evidence="3">Seedling</tissue>
    </source>
</reference>
<name>A0ABQ8AFV9_BRANA</name>
<keyword evidence="2" id="KW-0443">Lipid metabolism</keyword>
<comment type="caution">
    <text evidence="3">The sequence shown here is derived from an EMBL/GenBank/DDBJ whole genome shotgun (WGS) entry which is preliminary data.</text>
</comment>
<evidence type="ECO:0000256" key="2">
    <source>
        <dbReference type="ARBA" id="ARBA00023098"/>
    </source>
</evidence>
<dbReference type="Proteomes" id="UP000824890">
    <property type="component" value="Unassembled WGS sequence"/>
</dbReference>
<protein>
    <submittedName>
        <fullName evidence="3">Uncharacterized protein</fullName>
    </submittedName>
</protein>
<dbReference type="PANTHER" id="PTHR18896">
    <property type="entry name" value="PHOSPHOLIPASE D"/>
    <property type="match status" value="1"/>
</dbReference>
<accession>A0ABQ8AFV9</accession>
<keyword evidence="1" id="KW-0677">Repeat</keyword>
<keyword evidence="4" id="KW-1185">Reference proteome</keyword>
<gene>
    <name evidence="3" type="ORF">HID58_053863</name>
</gene>
<organism evidence="3 4">
    <name type="scientific">Brassica napus</name>
    <name type="common">Rape</name>
    <dbReference type="NCBI Taxonomy" id="3708"/>
    <lineage>
        <taxon>Eukaryota</taxon>
        <taxon>Viridiplantae</taxon>
        <taxon>Streptophyta</taxon>
        <taxon>Embryophyta</taxon>
        <taxon>Tracheophyta</taxon>
        <taxon>Spermatophyta</taxon>
        <taxon>Magnoliopsida</taxon>
        <taxon>eudicotyledons</taxon>
        <taxon>Gunneridae</taxon>
        <taxon>Pentapetalae</taxon>
        <taxon>rosids</taxon>
        <taxon>malvids</taxon>
        <taxon>Brassicales</taxon>
        <taxon>Brassicaceae</taxon>
        <taxon>Brassiceae</taxon>
        <taxon>Brassica</taxon>
    </lineage>
</organism>
<proteinExistence type="predicted"/>
<dbReference type="EMBL" id="JAGKQM010000013">
    <property type="protein sequence ID" value="KAH0891434.1"/>
    <property type="molecule type" value="Genomic_DNA"/>
</dbReference>
<evidence type="ECO:0000256" key="1">
    <source>
        <dbReference type="ARBA" id="ARBA00022737"/>
    </source>
</evidence>
<feature type="non-terminal residue" evidence="3">
    <location>
        <position position="1"/>
    </location>
</feature>
<evidence type="ECO:0000313" key="4">
    <source>
        <dbReference type="Proteomes" id="UP000824890"/>
    </source>
</evidence>
<dbReference type="PANTHER" id="PTHR18896:SF115">
    <property type="entry name" value="PHOSPHOLIPASE D ALPHA 1"/>
    <property type="match status" value="1"/>
</dbReference>
<sequence>SFVFHGGSYPEFVLLSDHRFSFSYLAVITWRSICCTQPSTKLMNSPVVASPEAAAEAGLDIKSLHLIPKELSLKIISKIEKGETFRVYVVVPMWPEGLPESGSVQAILSGRRGPLDMIEGDVTELPGFEFPDTKARILGTKSDDMPPILTA</sequence>
<evidence type="ECO:0000313" key="3">
    <source>
        <dbReference type="EMBL" id="KAH0891434.1"/>
    </source>
</evidence>